<gene>
    <name evidence="3" type="ORF">MCOR_49295</name>
</gene>
<feature type="transmembrane region" description="Helical" evidence="2">
    <location>
        <begin position="175"/>
        <end position="197"/>
    </location>
</feature>
<dbReference type="OrthoDB" id="6085294at2759"/>
<keyword evidence="2" id="KW-0812">Transmembrane</keyword>
<dbReference type="Proteomes" id="UP000507470">
    <property type="component" value="Unassembled WGS sequence"/>
</dbReference>
<evidence type="ECO:0000256" key="2">
    <source>
        <dbReference type="SAM" id="Phobius"/>
    </source>
</evidence>
<reference evidence="3 4" key="1">
    <citation type="submission" date="2020-06" db="EMBL/GenBank/DDBJ databases">
        <authorList>
            <person name="Li R."/>
            <person name="Bekaert M."/>
        </authorList>
    </citation>
    <scope>NUCLEOTIDE SEQUENCE [LARGE SCALE GENOMIC DNA]</scope>
    <source>
        <strain evidence="4">wild</strain>
    </source>
</reference>
<dbReference type="EMBL" id="CACVKT020008680">
    <property type="protein sequence ID" value="CAC5416702.1"/>
    <property type="molecule type" value="Genomic_DNA"/>
</dbReference>
<accession>A0A6J8EAT6</accession>
<dbReference type="AlphaFoldDB" id="A0A6J8EAT6"/>
<name>A0A6J8EAT6_MYTCO</name>
<organism evidence="3 4">
    <name type="scientific">Mytilus coruscus</name>
    <name type="common">Sea mussel</name>
    <dbReference type="NCBI Taxonomy" id="42192"/>
    <lineage>
        <taxon>Eukaryota</taxon>
        <taxon>Metazoa</taxon>
        <taxon>Spiralia</taxon>
        <taxon>Lophotrochozoa</taxon>
        <taxon>Mollusca</taxon>
        <taxon>Bivalvia</taxon>
        <taxon>Autobranchia</taxon>
        <taxon>Pteriomorphia</taxon>
        <taxon>Mytilida</taxon>
        <taxon>Mytiloidea</taxon>
        <taxon>Mytilidae</taxon>
        <taxon>Mytilinae</taxon>
        <taxon>Mytilus</taxon>
    </lineage>
</organism>
<keyword evidence="2" id="KW-1133">Transmembrane helix</keyword>
<feature type="region of interest" description="Disordered" evidence="1">
    <location>
        <begin position="235"/>
        <end position="264"/>
    </location>
</feature>
<keyword evidence="2" id="KW-0472">Membrane</keyword>
<proteinExistence type="predicted"/>
<evidence type="ECO:0000256" key="1">
    <source>
        <dbReference type="SAM" id="MobiDB-lite"/>
    </source>
</evidence>
<sequence>MCMGGAAIGQSILMDFTDADLYNFPICACDVIINGGNALSFSQIYAPGYIQCGTSITIKDNTGDIRYIVNCSGQTVVNNLKKGDNIEVILKRHFNDADAKYCYRLDISGTKSPSIQVSCQKHTTSTTTTTTTVTMTESKLTTGLTSSEYNTSDNSSAYRQNQDMLHENCQQQTTVVVLASLFGVCLIYSVAITIYIIRRGKPKPAVDECIDRHRDGDDIYEEIRPSYIASHNIPIYNPSTRPLPNPNTSETKLRKTPLPSHMNNTYDRAEEKIGQTIYVNHRF</sequence>
<evidence type="ECO:0000313" key="3">
    <source>
        <dbReference type="EMBL" id="CAC5416702.1"/>
    </source>
</evidence>
<protein>
    <submittedName>
        <fullName evidence="3">Uncharacterized protein</fullName>
    </submittedName>
</protein>
<evidence type="ECO:0000313" key="4">
    <source>
        <dbReference type="Proteomes" id="UP000507470"/>
    </source>
</evidence>
<keyword evidence="4" id="KW-1185">Reference proteome</keyword>
<feature type="compositionally biased region" description="Polar residues" evidence="1">
    <location>
        <begin position="237"/>
        <end position="250"/>
    </location>
</feature>